<accession>A0A2P5D873</accession>
<dbReference type="InParanoid" id="A0A2P5D873"/>
<dbReference type="Proteomes" id="UP000237000">
    <property type="component" value="Unassembled WGS sequence"/>
</dbReference>
<keyword evidence="2" id="KW-1185">Reference proteome</keyword>
<name>A0A2P5D873_TREOI</name>
<evidence type="ECO:0008006" key="3">
    <source>
        <dbReference type="Google" id="ProtNLM"/>
    </source>
</evidence>
<gene>
    <name evidence="1" type="ORF">TorRG33x02_259270</name>
</gene>
<evidence type="ECO:0000313" key="2">
    <source>
        <dbReference type="Proteomes" id="UP000237000"/>
    </source>
</evidence>
<dbReference type="OrthoDB" id="1194645at2759"/>
<proteinExistence type="predicted"/>
<dbReference type="STRING" id="63057.A0A2P5D873"/>
<dbReference type="EMBL" id="JXTC01000288">
    <property type="protein sequence ID" value="PON69501.1"/>
    <property type="molecule type" value="Genomic_DNA"/>
</dbReference>
<organism evidence="1 2">
    <name type="scientific">Trema orientale</name>
    <name type="common">Charcoal tree</name>
    <name type="synonym">Celtis orientalis</name>
    <dbReference type="NCBI Taxonomy" id="63057"/>
    <lineage>
        <taxon>Eukaryota</taxon>
        <taxon>Viridiplantae</taxon>
        <taxon>Streptophyta</taxon>
        <taxon>Embryophyta</taxon>
        <taxon>Tracheophyta</taxon>
        <taxon>Spermatophyta</taxon>
        <taxon>Magnoliopsida</taxon>
        <taxon>eudicotyledons</taxon>
        <taxon>Gunneridae</taxon>
        <taxon>Pentapetalae</taxon>
        <taxon>rosids</taxon>
        <taxon>fabids</taxon>
        <taxon>Rosales</taxon>
        <taxon>Cannabaceae</taxon>
        <taxon>Trema</taxon>
    </lineage>
</organism>
<comment type="caution">
    <text evidence="1">The sequence shown here is derived from an EMBL/GenBank/DDBJ whole genome shotgun (WGS) entry which is preliminary data.</text>
</comment>
<evidence type="ECO:0000313" key="1">
    <source>
        <dbReference type="EMBL" id="PON69501.1"/>
    </source>
</evidence>
<sequence length="188" mass="22564">MRRLRHMHPYLLRWSLYVEHSMATSAGVRTLPIIKESDHAPLILDTHLEREKVSTPFRFLDAWSRDHSCRQLIEEAWRISVSEFRSSRLVLKMDNTKKALKKWNRECFGFCQDKLRILSNLLVEVQNRRPTQANLDLEAAVQREISEVEERQELIRKQKSRELWLSQGDRNTRFFHASTVFRRKRNHV</sequence>
<protein>
    <recommendedName>
        <fullName evidence="3">Endonuclease/exonuclease/phosphatase</fullName>
    </recommendedName>
</protein>
<reference evidence="2" key="1">
    <citation type="submission" date="2016-06" db="EMBL/GenBank/DDBJ databases">
        <title>Parallel loss of symbiosis genes in relatives of nitrogen-fixing non-legume Parasponia.</title>
        <authorList>
            <person name="Van Velzen R."/>
            <person name="Holmer R."/>
            <person name="Bu F."/>
            <person name="Rutten L."/>
            <person name="Van Zeijl A."/>
            <person name="Liu W."/>
            <person name="Santuari L."/>
            <person name="Cao Q."/>
            <person name="Sharma T."/>
            <person name="Shen D."/>
            <person name="Roswanjaya Y."/>
            <person name="Wardhani T."/>
            <person name="Kalhor M.S."/>
            <person name="Jansen J."/>
            <person name="Van den Hoogen J."/>
            <person name="Gungor B."/>
            <person name="Hartog M."/>
            <person name="Hontelez J."/>
            <person name="Verver J."/>
            <person name="Yang W.-C."/>
            <person name="Schijlen E."/>
            <person name="Repin R."/>
            <person name="Schilthuizen M."/>
            <person name="Schranz E."/>
            <person name="Heidstra R."/>
            <person name="Miyata K."/>
            <person name="Fedorova E."/>
            <person name="Kohlen W."/>
            <person name="Bisseling T."/>
            <person name="Smit S."/>
            <person name="Geurts R."/>
        </authorList>
    </citation>
    <scope>NUCLEOTIDE SEQUENCE [LARGE SCALE GENOMIC DNA]</scope>
    <source>
        <strain evidence="2">cv. RG33-2</strain>
    </source>
</reference>
<dbReference type="AlphaFoldDB" id="A0A2P5D873"/>